<evidence type="ECO:0000313" key="2">
    <source>
        <dbReference type="EMBL" id="KAK5951012.1"/>
    </source>
</evidence>
<comment type="caution">
    <text evidence="2">The sequence shown here is derived from an EMBL/GenBank/DDBJ whole genome shotgun (WGS) entry which is preliminary data.</text>
</comment>
<protein>
    <submittedName>
        <fullName evidence="2">Uncharacterized protein</fullName>
    </submittedName>
</protein>
<evidence type="ECO:0000256" key="1">
    <source>
        <dbReference type="SAM" id="MobiDB-lite"/>
    </source>
</evidence>
<dbReference type="Proteomes" id="UP001316803">
    <property type="component" value="Unassembled WGS sequence"/>
</dbReference>
<gene>
    <name evidence="2" type="ORF">OHC33_008084</name>
</gene>
<dbReference type="InterPro" id="IPR046591">
    <property type="entry name" value="DUF6649"/>
</dbReference>
<feature type="compositionally biased region" description="Basic and acidic residues" evidence="1">
    <location>
        <begin position="220"/>
        <end position="231"/>
    </location>
</feature>
<feature type="compositionally biased region" description="Low complexity" evidence="1">
    <location>
        <begin position="98"/>
        <end position="111"/>
    </location>
</feature>
<accession>A0AAN8EHN0</accession>
<feature type="region of interest" description="Disordered" evidence="1">
    <location>
        <begin position="62"/>
        <end position="112"/>
    </location>
</feature>
<sequence>MTAAQQFGDRSPSYYEYRYSPPVSPKSQPHGYKRKASTQEDELENPSLISSSFKKLRLSKSARNGTVGAHVLSDTSDNAKRSSAVDIAPVGVSYRNVPPSNSSYPNTDSSSHYAPYTDQVEHDRDDFMPIDDTADRVWVHDLDAEIAEIEAEEAREEQRIQLSEAGNQCARIPEHLWKQHSKPDDPASNMQMVLYRDPISISVPEEDDAVRKTILETRRRMQEKQMEHQEKVLPTAPSPDMADSFSRIQPSITPDGDIDMDLD</sequence>
<dbReference type="AlphaFoldDB" id="A0AAN8EHN0"/>
<name>A0AAN8EHN0_9EURO</name>
<feature type="compositionally biased region" description="Low complexity" evidence="1">
    <location>
        <begin position="11"/>
        <end position="21"/>
    </location>
</feature>
<proteinExistence type="predicted"/>
<evidence type="ECO:0000313" key="3">
    <source>
        <dbReference type="Proteomes" id="UP001316803"/>
    </source>
</evidence>
<feature type="region of interest" description="Disordered" evidence="1">
    <location>
        <begin position="220"/>
        <end position="263"/>
    </location>
</feature>
<organism evidence="2 3">
    <name type="scientific">Knufia fluminis</name>
    <dbReference type="NCBI Taxonomy" id="191047"/>
    <lineage>
        <taxon>Eukaryota</taxon>
        <taxon>Fungi</taxon>
        <taxon>Dikarya</taxon>
        <taxon>Ascomycota</taxon>
        <taxon>Pezizomycotina</taxon>
        <taxon>Eurotiomycetes</taxon>
        <taxon>Chaetothyriomycetidae</taxon>
        <taxon>Chaetothyriales</taxon>
        <taxon>Trichomeriaceae</taxon>
        <taxon>Knufia</taxon>
    </lineage>
</organism>
<dbReference type="EMBL" id="JAKLMC020000023">
    <property type="protein sequence ID" value="KAK5951012.1"/>
    <property type="molecule type" value="Genomic_DNA"/>
</dbReference>
<reference evidence="2 3" key="1">
    <citation type="submission" date="2022-12" db="EMBL/GenBank/DDBJ databases">
        <title>Genomic features and morphological characterization of a novel Knufia sp. strain isolated from spacecraft assembly facility.</title>
        <authorList>
            <person name="Teixeira M."/>
            <person name="Chander A.M."/>
            <person name="Stajich J.E."/>
            <person name="Venkateswaran K."/>
        </authorList>
    </citation>
    <scope>NUCLEOTIDE SEQUENCE [LARGE SCALE GENOMIC DNA]</scope>
    <source>
        <strain evidence="2 3">FJI-L2-BK-P2</strain>
    </source>
</reference>
<dbReference type="Pfam" id="PF20354">
    <property type="entry name" value="DUF6649"/>
    <property type="match status" value="1"/>
</dbReference>
<keyword evidence="3" id="KW-1185">Reference proteome</keyword>
<feature type="region of interest" description="Disordered" evidence="1">
    <location>
        <begin position="1"/>
        <end position="48"/>
    </location>
</feature>